<evidence type="ECO:0000256" key="1">
    <source>
        <dbReference type="ARBA" id="ARBA00022741"/>
    </source>
</evidence>
<dbReference type="InterPro" id="IPR006762">
    <property type="entry name" value="Gtr1_RagA"/>
</dbReference>
<name>A0A5K7XCJ0_9BACT</name>
<evidence type="ECO:0008006" key="5">
    <source>
        <dbReference type="Google" id="ProtNLM"/>
    </source>
</evidence>
<dbReference type="SUPFAM" id="SSF52540">
    <property type="entry name" value="P-loop containing nucleoside triphosphate hydrolases"/>
    <property type="match status" value="1"/>
</dbReference>
<sequence length="230" mass="25430">MDAGAIGVKVGLEVLRRTAPRGIKWLSTFYNGIELLIIGPGGAGKTSISDYLQFGELEDHRPHEKTLDVTKSSTFEIACGKNESLKLRIRRTVDVPGQTGPVEHANLVRDRRPHAILIVFDANSSVKSLQEWLDPFCERIDAIFREDSSLQRKLRGVFVALNKRDLVQSHHFSARQAKVKKCLLDGLGPIHGVQKAKAIPVVGTIAIKVDGGDARLLDTLIRTIAKQIRK</sequence>
<evidence type="ECO:0000256" key="2">
    <source>
        <dbReference type="ARBA" id="ARBA00023134"/>
    </source>
</evidence>
<keyword evidence="2" id="KW-0342">GTP-binding</keyword>
<gene>
    <name evidence="3" type="ORF">PLANPX_1708</name>
</gene>
<dbReference type="Pfam" id="PF04670">
    <property type="entry name" value="Gtr1_RagA"/>
    <property type="match status" value="1"/>
</dbReference>
<dbReference type="GO" id="GO:0005525">
    <property type="term" value="F:GTP binding"/>
    <property type="evidence" value="ECO:0007669"/>
    <property type="project" value="UniProtKB-KW"/>
</dbReference>
<proteinExistence type="predicted"/>
<evidence type="ECO:0000313" key="4">
    <source>
        <dbReference type="Proteomes" id="UP000326837"/>
    </source>
</evidence>
<dbReference type="CDD" id="cd00882">
    <property type="entry name" value="Ras_like_GTPase"/>
    <property type="match status" value="1"/>
</dbReference>
<keyword evidence="1" id="KW-0547">Nucleotide-binding</keyword>
<dbReference type="AlphaFoldDB" id="A0A5K7XCJ0"/>
<dbReference type="Gene3D" id="3.40.50.300">
    <property type="entry name" value="P-loop containing nucleotide triphosphate hydrolases"/>
    <property type="match status" value="1"/>
</dbReference>
<dbReference type="EMBL" id="AP021861">
    <property type="protein sequence ID" value="BBO32096.1"/>
    <property type="molecule type" value="Genomic_DNA"/>
</dbReference>
<organism evidence="3 4">
    <name type="scientific">Lacipirellula parvula</name>
    <dbReference type="NCBI Taxonomy" id="2650471"/>
    <lineage>
        <taxon>Bacteria</taxon>
        <taxon>Pseudomonadati</taxon>
        <taxon>Planctomycetota</taxon>
        <taxon>Planctomycetia</taxon>
        <taxon>Pirellulales</taxon>
        <taxon>Lacipirellulaceae</taxon>
        <taxon>Lacipirellula</taxon>
    </lineage>
</organism>
<dbReference type="Proteomes" id="UP000326837">
    <property type="component" value="Chromosome"/>
</dbReference>
<protein>
    <recommendedName>
        <fullName evidence="5">G domain-containing protein</fullName>
    </recommendedName>
</protein>
<dbReference type="KEGG" id="lpav:PLANPX_1708"/>
<dbReference type="InterPro" id="IPR027417">
    <property type="entry name" value="P-loop_NTPase"/>
</dbReference>
<accession>A0A5K7XCJ0</accession>
<keyword evidence="4" id="KW-1185">Reference proteome</keyword>
<reference evidence="4" key="1">
    <citation type="submission" date="2019-10" db="EMBL/GenBank/DDBJ databases">
        <title>Lacipirellula parvula gen. nov., sp. nov., representing a lineage of planctomycetes widespread in freshwater anoxic habitats, and description of the family Lacipirellulaceae.</title>
        <authorList>
            <person name="Dedysh S.N."/>
            <person name="Kulichevskaya I.S."/>
            <person name="Beletsky A.V."/>
            <person name="Rakitin A.L."/>
            <person name="Mardanov A.V."/>
            <person name="Ivanova A.A."/>
            <person name="Saltykova V.X."/>
            <person name="Rijpstra W.I.C."/>
            <person name="Sinninghe Damste J.S."/>
            <person name="Ravin N.V."/>
        </authorList>
    </citation>
    <scope>NUCLEOTIDE SEQUENCE [LARGE SCALE GENOMIC DNA]</scope>
    <source>
        <strain evidence="4">PX69</strain>
    </source>
</reference>
<evidence type="ECO:0000313" key="3">
    <source>
        <dbReference type="EMBL" id="BBO32096.1"/>
    </source>
</evidence>